<dbReference type="SUPFAM" id="SSF47598">
    <property type="entry name" value="Ribbon-helix-helix"/>
    <property type="match status" value="1"/>
</dbReference>
<dbReference type="KEGG" id="pmr:PMIP39"/>
<dbReference type="HOGENOM" id="CLU_127103_0_0_6"/>
<feature type="coiled-coil region" evidence="1">
    <location>
        <begin position="180"/>
        <end position="207"/>
    </location>
</feature>
<dbReference type="NCBIfam" id="NF041451">
    <property type="entry name" value="DDP1"/>
    <property type="match status" value="1"/>
</dbReference>
<accession>B1VJ79</accession>
<evidence type="ECO:0000313" key="2">
    <source>
        <dbReference type="EMBL" id="CAQ34888.1"/>
    </source>
</evidence>
<dbReference type="InterPro" id="IPR010985">
    <property type="entry name" value="Ribbon_hlx_hlx"/>
</dbReference>
<gene>
    <name evidence="2" type="ordered locus">PMIP39</name>
</gene>
<keyword evidence="1" id="KW-0175">Coiled coil</keyword>
<dbReference type="GO" id="GO:0006355">
    <property type="term" value="P:regulation of DNA-templated transcription"/>
    <property type="evidence" value="ECO:0007669"/>
    <property type="project" value="InterPro"/>
</dbReference>
<dbReference type="EMBL" id="AM942760">
    <property type="protein sequence ID" value="CAQ34888.1"/>
    <property type="molecule type" value="Genomic_DNA"/>
</dbReference>
<dbReference type="EnsemblBacteria" id="CAQ34888">
    <property type="protein sequence ID" value="CAQ34888"/>
    <property type="gene ID" value="PMIP39"/>
</dbReference>
<dbReference type="AlphaFoldDB" id="B1VJ79"/>
<name>B1VJ79_PROMH</name>
<evidence type="ECO:0008006" key="4">
    <source>
        <dbReference type="Google" id="ProtNLM"/>
    </source>
</evidence>
<sequence>MVRILNTMQDRQRTVKMLAFYDLLPLTYSRFLGGDMKQINFRITDEEYVFFEKKIKENFDISLPMFFKKVGLSVLNKDSEIKKIKTSLYDELGLESYYMNNKITLYINDELYHGLKENAEKHGWSLSKEIRFRLKHTMNNDLDFFDQELKIMRDYNNQLKRVGRNINMILRRDDGKILEKEEFRQDIVNLQKNINEMQRELEGYIKKCKGRSLSQHVSVVDYGC</sequence>
<protein>
    <recommendedName>
        <fullName evidence="4">Relaxosome protein TraY</fullName>
    </recommendedName>
</protein>
<evidence type="ECO:0000256" key="1">
    <source>
        <dbReference type="SAM" id="Coils"/>
    </source>
</evidence>
<keyword evidence="2" id="KW-0614">Plasmid</keyword>
<dbReference type="InterPro" id="IPR048235">
    <property type="entry name" value="DDP1-like"/>
</dbReference>
<organism evidence="2 3">
    <name type="scientific">Proteus mirabilis (strain HI4320)</name>
    <dbReference type="NCBI Taxonomy" id="529507"/>
    <lineage>
        <taxon>Bacteria</taxon>
        <taxon>Pseudomonadati</taxon>
        <taxon>Pseudomonadota</taxon>
        <taxon>Gammaproteobacteria</taxon>
        <taxon>Enterobacterales</taxon>
        <taxon>Morganellaceae</taxon>
        <taxon>Proteus</taxon>
    </lineage>
</organism>
<reference evidence="2 3" key="1">
    <citation type="journal article" date="2008" name="J. Bacteriol.">
        <title>Complete genome sequence of uropathogenic Proteus mirabilis, a master of both adherence and motility.</title>
        <authorList>
            <person name="Pearson M.M."/>
            <person name="Sebaihia M."/>
            <person name="Churcher C."/>
            <person name="Quail M.A."/>
            <person name="Seshasayee A.S."/>
            <person name="Luscombe N.M."/>
            <person name="Abdellah Z."/>
            <person name="Arrosmith C."/>
            <person name="Atkin B."/>
            <person name="Chillingworth T."/>
            <person name="Hauser H."/>
            <person name="Jagels K."/>
            <person name="Moule S."/>
            <person name="Mungall K."/>
            <person name="Norbertczak H."/>
            <person name="Rabbinowitsch E."/>
            <person name="Walker D."/>
            <person name="Whithead S."/>
            <person name="Thomson N.R."/>
            <person name="Rather P.N."/>
            <person name="Parkhill J."/>
            <person name="Mobley H.L."/>
        </authorList>
    </citation>
    <scope>NUCLEOTIDE SEQUENCE [LARGE SCALE GENOMIC DNA]</scope>
    <source>
        <strain evidence="2 3">HI4320</strain>
    </source>
</reference>
<proteinExistence type="predicted"/>
<dbReference type="eggNOG" id="ENOG503355W">
    <property type="taxonomic scope" value="Bacteria"/>
</dbReference>
<keyword evidence="3" id="KW-1185">Reference proteome</keyword>
<dbReference type="Proteomes" id="UP000008319">
    <property type="component" value="Plasmid pHI4320"/>
</dbReference>
<geneLocation type="plasmid" evidence="2 3">
    <name>pHI4320</name>
</geneLocation>
<evidence type="ECO:0000313" key="3">
    <source>
        <dbReference type="Proteomes" id="UP000008319"/>
    </source>
</evidence>